<dbReference type="Pfam" id="PF03466">
    <property type="entry name" value="LysR_substrate"/>
    <property type="match status" value="1"/>
</dbReference>
<dbReference type="RefSeq" id="WP_343211652.1">
    <property type="nucleotide sequence ID" value="NZ_CP123586.1"/>
</dbReference>
<feature type="domain" description="HTH lysR-type" evidence="5">
    <location>
        <begin position="14"/>
        <end position="70"/>
    </location>
</feature>
<dbReference type="SUPFAM" id="SSF53850">
    <property type="entry name" value="Periplasmic binding protein-like II"/>
    <property type="match status" value="1"/>
</dbReference>
<evidence type="ECO:0000256" key="4">
    <source>
        <dbReference type="ARBA" id="ARBA00023163"/>
    </source>
</evidence>
<gene>
    <name evidence="6" type="ORF">QEZ52_22060</name>
</gene>
<keyword evidence="2" id="KW-0805">Transcription regulation</keyword>
<accession>A0ABZ2Y1M3</accession>
<sequence length="306" mass="33927">MAQKQLVTNIGDADLRLLRIFRSVVESGGLSAAETELNIGKSTISKHLADLEYRLDLKLCNRGPAGFSLTVDGEKVLKSAETLLDSVQSFRAEVNEIKQELVGTIRVSQFDLCASNPDARLASAINAFNTLAPEVEIDLSVEPPNVIETMVFNGDIDIGIIAKHRVSSSLSYVPIYDENMFLYCGRLHPFFDRDQSNLALDEVRATNYAGISVNSPNLLVGQTLKLRRSAKVQSEHALTILILSGRYIGFLPDHLASGFEAQGLMRAILPEQLHYRAEFSAITRRNPDPNRITKLFLETLEREHAC</sequence>
<evidence type="ECO:0000256" key="1">
    <source>
        <dbReference type="ARBA" id="ARBA00009437"/>
    </source>
</evidence>
<dbReference type="EMBL" id="CP123586">
    <property type="protein sequence ID" value="WZK91427.1"/>
    <property type="molecule type" value="Genomic_DNA"/>
</dbReference>
<organism evidence="6 7">
    <name type="scientific">Aliisedimentitalea scapharcae</name>
    <dbReference type="NCBI Taxonomy" id="1524259"/>
    <lineage>
        <taxon>Bacteria</taxon>
        <taxon>Pseudomonadati</taxon>
        <taxon>Pseudomonadota</taxon>
        <taxon>Alphaproteobacteria</taxon>
        <taxon>Rhodobacterales</taxon>
        <taxon>Roseobacteraceae</taxon>
        <taxon>Aliisedimentitalea</taxon>
    </lineage>
</organism>
<dbReference type="Pfam" id="PF00126">
    <property type="entry name" value="HTH_1"/>
    <property type="match status" value="1"/>
</dbReference>
<dbReference type="InterPro" id="IPR036390">
    <property type="entry name" value="WH_DNA-bd_sf"/>
</dbReference>
<keyword evidence="6" id="KW-0614">Plasmid</keyword>
<dbReference type="CDD" id="cd05466">
    <property type="entry name" value="PBP2_LTTR_substrate"/>
    <property type="match status" value="1"/>
</dbReference>
<name>A0ABZ2Y1M3_9RHOB</name>
<keyword evidence="3" id="KW-0238">DNA-binding</keyword>
<dbReference type="InterPro" id="IPR000847">
    <property type="entry name" value="LysR_HTH_N"/>
</dbReference>
<dbReference type="InterPro" id="IPR005119">
    <property type="entry name" value="LysR_subst-bd"/>
</dbReference>
<protein>
    <submittedName>
        <fullName evidence="6">LysR family transcriptional regulator</fullName>
    </submittedName>
</protein>
<proteinExistence type="inferred from homology"/>
<evidence type="ECO:0000256" key="2">
    <source>
        <dbReference type="ARBA" id="ARBA00023015"/>
    </source>
</evidence>
<dbReference type="Proteomes" id="UP001623232">
    <property type="component" value="Plasmid unnamed2"/>
</dbReference>
<geneLocation type="plasmid" evidence="6 7">
    <name>unnamed2</name>
</geneLocation>
<keyword evidence="7" id="KW-1185">Reference proteome</keyword>
<dbReference type="PROSITE" id="PS50931">
    <property type="entry name" value="HTH_LYSR"/>
    <property type="match status" value="1"/>
</dbReference>
<comment type="similarity">
    <text evidence="1">Belongs to the LysR transcriptional regulatory family.</text>
</comment>
<dbReference type="InterPro" id="IPR036388">
    <property type="entry name" value="WH-like_DNA-bd_sf"/>
</dbReference>
<dbReference type="Gene3D" id="1.10.10.10">
    <property type="entry name" value="Winged helix-like DNA-binding domain superfamily/Winged helix DNA-binding domain"/>
    <property type="match status" value="1"/>
</dbReference>
<evidence type="ECO:0000259" key="5">
    <source>
        <dbReference type="PROSITE" id="PS50931"/>
    </source>
</evidence>
<dbReference type="SUPFAM" id="SSF46785">
    <property type="entry name" value="Winged helix' DNA-binding domain"/>
    <property type="match status" value="1"/>
</dbReference>
<evidence type="ECO:0000313" key="7">
    <source>
        <dbReference type="Proteomes" id="UP001623232"/>
    </source>
</evidence>
<dbReference type="Gene3D" id="3.40.190.290">
    <property type="match status" value="1"/>
</dbReference>
<reference evidence="6 7" key="1">
    <citation type="submission" date="2023-04" db="EMBL/GenBank/DDBJ databases">
        <title>Complete genome sequence of Alisedimentitalea scapharcae.</title>
        <authorList>
            <person name="Rong J.-C."/>
            <person name="Yi M.-L."/>
            <person name="Zhao Q."/>
        </authorList>
    </citation>
    <scope>NUCLEOTIDE SEQUENCE [LARGE SCALE GENOMIC DNA]</scope>
    <source>
        <strain evidence="6 7">KCTC 42119</strain>
        <plasmid evidence="6 7">unnamed2</plasmid>
    </source>
</reference>
<evidence type="ECO:0000256" key="3">
    <source>
        <dbReference type="ARBA" id="ARBA00023125"/>
    </source>
</evidence>
<dbReference type="PANTHER" id="PTHR30126:SF98">
    <property type="entry name" value="HTH-TYPE TRANSCRIPTIONAL ACTIVATOR BAUR"/>
    <property type="match status" value="1"/>
</dbReference>
<dbReference type="PANTHER" id="PTHR30126">
    <property type="entry name" value="HTH-TYPE TRANSCRIPTIONAL REGULATOR"/>
    <property type="match status" value="1"/>
</dbReference>
<evidence type="ECO:0000313" key="6">
    <source>
        <dbReference type="EMBL" id="WZK91427.1"/>
    </source>
</evidence>
<keyword evidence="4" id="KW-0804">Transcription</keyword>